<dbReference type="PROSITE" id="PS00463">
    <property type="entry name" value="ZN2_CY6_FUNGAL_1"/>
    <property type="match status" value="1"/>
</dbReference>
<dbReference type="CDD" id="cd12148">
    <property type="entry name" value="fungal_TF_MHR"/>
    <property type="match status" value="1"/>
</dbReference>
<evidence type="ECO:0000256" key="3">
    <source>
        <dbReference type="ARBA" id="ARBA00023015"/>
    </source>
</evidence>
<evidence type="ECO:0000256" key="2">
    <source>
        <dbReference type="ARBA" id="ARBA00022723"/>
    </source>
</evidence>
<sequence>MPSQVAASRTFSFMNDDTDSVEASDEHVQRNRVGPKKPSGACVDCKSVKVRCEFVPGEKKCRRCQTKNLPCHPRERKKRKPADTHEQLQERSHEQDLYIQSLLGQYDQRCNEQKVNQWVSKASFNDNSECNPSSQHLNWMHKGKAPESAVISYFSSGMLPFIPPPIVKHCGLYPEDILELFDIYFNQVNPYFSLLDQNYHKPEKLLWDSPFLFTVICAVASRYYTARPNLYSLAMEFARDCAGKGLVEGDRSVEVCQAYLILAVYPVPKKRWAEDRSWLLMGVAIRMAIELGLNQPPPAHLDIREALNRTRTWLNCYCVDGSHAIQFGKLPMLHLDDYIARNSRNWYKTSPLNSPYDVHLCGYVQMIIHMAQWREYMKEDVTSPGHQPDEVIAAAIRTQAILAHEMDLWATAYAEEYMIMPMPICSYRGNTTQMITAYLKLVVLLVGFQKARIEDLRPDSEILIKSIEAARAVIRITLELMYPTGFLRYAMDATFLYVSFAGAFLINLFRPRFIHLLDDTTQNDIIVTVSRLISVLGSDDVALDGRHTPALYSRFLSSLMNKHGLVNNHNSHLRHQSRSSSSSFDSSQNRQVSPPDGFYWPDVHHDNSSGSHTPDLPGSFGYQERSHGVIDMDFSLSHFIKTVTSHQPISPPPSEDVQGFNESWQLWKSPDIQPMAWSQPVSVSGWSP</sequence>
<comment type="caution">
    <text evidence="9">The sequence shown here is derived from an EMBL/GenBank/DDBJ whole genome shotgun (WGS) entry which is preliminary data.</text>
</comment>
<dbReference type="GO" id="GO:0000976">
    <property type="term" value="F:transcription cis-regulatory region binding"/>
    <property type="evidence" value="ECO:0007669"/>
    <property type="project" value="TreeGrafter"/>
</dbReference>
<dbReference type="GO" id="GO:0005634">
    <property type="term" value="C:nucleus"/>
    <property type="evidence" value="ECO:0007669"/>
    <property type="project" value="UniProtKB-SubCell"/>
</dbReference>
<accession>A0A8H8CMB9</accession>
<evidence type="ECO:0000256" key="4">
    <source>
        <dbReference type="ARBA" id="ARBA00023125"/>
    </source>
</evidence>
<organism evidence="9">
    <name type="scientific">Psilocybe cubensis</name>
    <name type="common">Psychedelic mushroom</name>
    <name type="synonym">Stropharia cubensis</name>
    <dbReference type="NCBI Taxonomy" id="181762"/>
    <lineage>
        <taxon>Eukaryota</taxon>
        <taxon>Fungi</taxon>
        <taxon>Dikarya</taxon>
        <taxon>Basidiomycota</taxon>
        <taxon>Agaricomycotina</taxon>
        <taxon>Agaricomycetes</taxon>
        <taxon>Agaricomycetidae</taxon>
        <taxon>Agaricales</taxon>
        <taxon>Agaricineae</taxon>
        <taxon>Strophariaceae</taxon>
        <taxon>Psilocybe</taxon>
    </lineage>
</organism>
<evidence type="ECO:0000256" key="5">
    <source>
        <dbReference type="ARBA" id="ARBA00023163"/>
    </source>
</evidence>
<dbReference type="PANTHER" id="PTHR31845:SF19">
    <property type="entry name" value="TRANSCRIPTION FACTOR DOMAIN-CONTAINING PROTEIN"/>
    <property type="match status" value="1"/>
</dbReference>
<dbReference type="InterPro" id="IPR007219">
    <property type="entry name" value="XnlR_reg_dom"/>
</dbReference>
<feature type="domain" description="Zn(2)-C6 fungal-type" evidence="8">
    <location>
        <begin position="41"/>
        <end position="71"/>
    </location>
</feature>
<evidence type="ECO:0000256" key="6">
    <source>
        <dbReference type="ARBA" id="ARBA00023242"/>
    </source>
</evidence>
<dbReference type="AlphaFoldDB" id="A0A8H8CMB9"/>
<dbReference type="InterPro" id="IPR001138">
    <property type="entry name" value="Zn2Cys6_DnaBD"/>
</dbReference>
<evidence type="ECO:0000259" key="8">
    <source>
        <dbReference type="PROSITE" id="PS50048"/>
    </source>
</evidence>
<feature type="compositionally biased region" description="Polar residues" evidence="7">
    <location>
        <begin position="1"/>
        <end position="15"/>
    </location>
</feature>
<name>A0A8H8CMB9_PSICU</name>
<dbReference type="SMART" id="SM00906">
    <property type="entry name" value="Fungal_trans"/>
    <property type="match status" value="1"/>
</dbReference>
<dbReference type="InterPro" id="IPR051089">
    <property type="entry name" value="prtT"/>
</dbReference>
<keyword evidence="5" id="KW-0804">Transcription</keyword>
<gene>
    <name evidence="9" type="ORF">JR316_003840</name>
</gene>
<dbReference type="OrthoDB" id="3163292at2759"/>
<keyword evidence="3" id="KW-0805">Transcription regulation</keyword>
<dbReference type="SUPFAM" id="SSF57701">
    <property type="entry name" value="Zn2/Cys6 DNA-binding domain"/>
    <property type="match status" value="1"/>
</dbReference>
<feature type="region of interest" description="Disordered" evidence="7">
    <location>
        <begin position="72"/>
        <end position="93"/>
    </location>
</feature>
<feature type="compositionally biased region" description="Basic and acidic residues" evidence="7">
    <location>
        <begin position="81"/>
        <end position="93"/>
    </location>
</feature>
<dbReference type="PROSITE" id="PS50048">
    <property type="entry name" value="ZN2_CY6_FUNGAL_2"/>
    <property type="match status" value="1"/>
</dbReference>
<feature type="region of interest" description="Disordered" evidence="7">
    <location>
        <begin position="1"/>
        <end position="38"/>
    </location>
</feature>
<protein>
    <recommendedName>
        <fullName evidence="8">Zn(2)-C6 fungal-type domain-containing protein</fullName>
    </recommendedName>
</protein>
<proteinExistence type="predicted"/>
<dbReference type="GO" id="GO:0006351">
    <property type="term" value="P:DNA-templated transcription"/>
    <property type="evidence" value="ECO:0007669"/>
    <property type="project" value="InterPro"/>
</dbReference>
<dbReference type="GO" id="GO:0008270">
    <property type="term" value="F:zinc ion binding"/>
    <property type="evidence" value="ECO:0007669"/>
    <property type="project" value="InterPro"/>
</dbReference>
<dbReference type="InterPro" id="IPR036864">
    <property type="entry name" value="Zn2-C6_fun-type_DNA-bd_sf"/>
</dbReference>
<feature type="region of interest" description="Disordered" evidence="7">
    <location>
        <begin position="571"/>
        <end position="622"/>
    </location>
</feature>
<dbReference type="CDD" id="cd00067">
    <property type="entry name" value="GAL4"/>
    <property type="match status" value="1"/>
</dbReference>
<evidence type="ECO:0000256" key="7">
    <source>
        <dbReference type="SAM" id="MobiDB-lite"/>
    </source>
</evidence>
<dbReference type="EMBL" id="JAFIQS010000003">
    <property type="protein sequence ID" value="KAG5171752.1"/>
    <property type="molecule type" value="Genomic_DNA"/>
</dbReference>
<dbReference type="Pfam" id="PF04082">
    <property type="entry name" value="Fungal_trans"/>
    <property type="match status" value="1"/>
</dbReference>
<comment type="subcellular location">
    <subcellularLocation>
        <location evidence="1">Nucleus</location>
    </subcellularLocation>
</comment>
<dbReference type="GO" id="GO:0000981">
    <property type="term" value="F:DNA-binding transcription factor activity, RNA polymerase II-specific"/>
    <property type="evidence" value="ECO:0007669"/>
    <property type="project" value="InterPro"/>
</dbReference>
<dbReference type="PANTHER" id="PTHR31845">
    <property type="entry name" value="FINGER DOMAIN PROTEIN, PUTATIVE-RELATED"/>
    <property type="match status" value="1"/>
</dbReference>
<feature type="compositionally biased region" description="Low complexity" evidence="7">
    <location>
        <begin position="578"/>
        <end position="593"/>
    </location>
</feature>
<keyword evidence="6" id="KW-0539">Nucleus</keyword>
<keyword evidence="4" id="KW-0238">DNA-binding</keyword>
<evidence type="ECO:0000313" key="9">
    <source>
        <dbReference type="EMBL" id="KAG5171752.1"/>
    </source>
</evidence>
<dbReference type="Gene3D" id="4.10.240.10">
    <property type="entry name" value="Zn(2)-C6 fungal-type DNA-binding domain"/>
    <property type="match status" value="1"/>
</dbReference>
<keyword evidence="2" id="KW-0479">Metal-binding</keyword>
<reference evidence="9" key="1">
    <citation type="submission" date="2021-02" db="EMBL/GenBank/DDBJ databases">
        <title>Psilocybe cubensis genome.</title>
        <authorList>
            <person name="Mckernan K.J."/>
            <person name="Crawford S."/>
            <person name="Trippe A."/>
            <person name="Kane L.T."/>
            <person name="Mclaughlin S."/>
        </authorList>
    </citation>
    <scope>NUCLEOTIDE SEQUENCE [LARGE SCALE GENOMIC DNA]</scope>
    <source>
        <strain evidence="9">MGC-MH-2018</strain>
    </source>
</reference>
<evidence type="ECO:0000256" key="1">
    <source>
        <dbReference type="ARBA" id="ARBA00004123"/>
    </source>
</evidence>